<dbReference type="PANTHER" id="PTHR12801">
    <property type="entry name" value="RNA EXONUCLEASE REXO1 / RECO3 FAMILY MEMBER-RELATED"/>
    <property type="match status" value="1"/>
</dbReference>
<dbReference type="SUPFAM" id="SSF53098">
    <property type="entry name" value="Ribonuclease H-like"/>
    <property type="match status" value="1"/>
</dbReference>
<evidence type="ECO:0000256" key="4">
    <source>
        <dbReference type="ARBA" id="ARBA00022839"/>
    </source>
</evidence>
<evidence type="ECO:0000313" key="8">
    <source>
        <dbReference type="EMBL" id="KIW66739.1"/>
    </source>
</evidence>
<dbReference type="HOGENOM" id="CLU_1133631_0_0_1"/>
<evidence type="ECO:0000313" key="9">
    <source>
        <dbReference type="Proteomes" id="UP000054266"/>
    </source>
</evidence>
<dbReference type="EMBL" id="KN846959">
    <property type="protein sequence ID" value="KIW66739.1"/>
    <property type="molecule type" value="Genomic_DNA"/>
</dbReference>
<keyword evidence="9" id="KW-1185">Reference proteome</keyword>
<dbReference type="GO" id="GO:0005634">
    <property type="term" value="C:nucleus"/>
    <property type="evidence" value="ECO:0007669"/>
    <property type="project" value="TreeGrafter"/>
</dbReference>
<dbReference type="InterPro" id="IPR036397">
    <property type="entry name" value="RNaseH_sf"/>
</dbReference>
<reference evidence="8 9" key="1">
    <citation type="submission" date="2015-01" db="EMBL/GenBank/DDBJ databases">
        <title>The Genome Sequence of Capronia semiimmersa CBS27337.</title>
        <authorList>
            <consortium name="The Broad Institute Genomics Platform"/>
            <person name="Cuomo C."/>
            <person name="de Hoog S."/>
            <person name="Gorbushina A."/>
            <person name="Stielow B."/>
            <person name="Teixiera M."/>
            <person name="Abouelleil A."/>
            <person name="Chapman S.B."/>
            <person name="Priest M."/>
            <person name="Young S.K."/>
            <person name="Wortman J."/>
            <person name="Nusbaum C."/>
            <person name="Birren B."/>
        </authorList>
    </citation>
    <scope>NUCLEOTIDE SEQUENCE [LARGE SCALE GENOMIC DNA]</scope>
    <source>
        <strain evidence="8 9">CBS 27337</strain>
    </source>
</reference>
<name>A0A0D2G3U0_9EURO</name>
<dbReference type="GO" id="GO:0003676">
    <property type="term" value="F:nucleic acid binding"/>
    <property type="evidence" value="ECO:0007669"/>
    <property type="project" value="InterPro"/>
</dbReference>
<gene>
    <name evidence="8" type="ORF">PV04_06039</name>
</gene>
<keyword evidence="1" id="KW-0698">rRNA processing</keyword>
<protein>
    <recommendedName>
        <fullName evidence="7">Exonuclease domain-containing protein</fullName>
    </recommendedName>
</protein>
<dbReference type="GO" id="GO:0006364">
    <property type="term" value="P:rRNA processing"/>
    <property type="evidence" value="ECO:0007669"/>
    <property type="project" value="UniProtKB-KW"/>
</dbReference>
<evidence type="ECO:0000256" key="2">
    <source>
        <dbReference type="ARBA" id="ARBA00022722"/>
    </source>
</evidence>
<dbReference type="Gene3D" id="3.30.420.10">
    <property type="entry name" value="Ribonuclease H-like superfamily/Ribonuclease H"/>
    <property type="match status" value="1"/>
</dbReference>
<evidence type="ECO:0000256" key="3">
    <source>
        <dbReference type="ARBA" id="ARBA00022801"/>
    </source>
</evidence>
<dbReference type="PANTHER" id="PTHR12801:SF45">
    <property type="entry name" value="RNA EXONUCLEASE 4"/>
    <property type="match status" value="1"/>
</dbReference>
<dbReference type="CDD" id="cd06137">
    <property type="entry name" value="DEDDh_RNase"/>
    <property type="match status" value="1"/>
</dbReference>
<comment type="function">
    <text evidence="5">Exoribonuclease involved in ribosome biosynthesis. Involved in the processing of ITS1, the internal transcribed spacer localized between the 18S and 5.8S rRNAs.</text>
</comment>
<dbReference type="InterPro" id="IPR013520">
    <property type="entry name" value="Ribonucl_H"/>
</dbReference>
<dbReference type="GO" id="GO:0000027">
    <property type="term" value="P:ribosomal large subunit assembly"/>
    <property type="evidence" value="ECO:0007669"/>
    <property type="project" value="TreeGrafter"/>
</dbReference>
<feature type="region of interest" description="Disordered" evidence="6">
    <location>
        <begin position="1"/>
        <end position="21"/>
    </location>
</feature>
<keyword evidence="2" id="KW-0540">Nuclease</keyword>
<feature type="compositionally biased region" description="Low complexity" evidence="6">
    <location>
        <begin position="7"/>
        <end position="16"/>
    </location>
</feature>
<proteinExistence type="predicted"/>
<evidence type="ECO:0000256" key="6">
    <source>
        <dbReference type="SAM" id="MobiDB-lite"/>
    </source>
</evidence>
<evidence type="ECO:0000256" key="5">
    <source>
        <dbReference type="ARBA" id="ARBA00025599"/>
    </source>
</evidence>
<keyword evidence="3" id="KW-0378">Hydrolase</keyword>
<dbReference type="AlphaFoldDB" id="A0A0D2G3U0"/>
<sequence>MRGGNNRRGINANSNGDINSRRVDHNAEKASGEVPFTAPPDTKAKQSKACQYHIGQVRNKHFTCCNRHVSQNGCIEKEDHELPAPNDPTNLQYWQFHTTPVSRSARPVGTCTAAISLDCEMGISRNNEPELIRLTALDFFTGNILIDNLVAPDVPLAHYNTRYSGVSARHMTTAIRNHTAILGRDRARMGLLEFVGPETVVIVHGGSGDFRALRWIHPLIVDTEILEGYTGASVVPGGKSLKNLCKLRLGMDVQVRDPANGKLGHDSVEDAFATRELAIQWMESIPDGD</sequence>
<feature type="domain" description="Exonuclease" evidence="7">
    <location>
        <begin position="113"/>
        <end position="287"/>
    </location>
</feature>
<keyword evidence="4" id="KW-0269">Exonuclease</keyword>
<dbReference type="SMART" id="SM00479">
    <property type="entry name" value="EXOIII"/>
    <property type="match status" value="1"/>
</dbReference>
<organism evidence="8 9">
    <name type="scientific">Phialophora macrospora</name>
    <dbReference type="NCBI Taxonomy" id="1851006"/>
    <lineage>
        <taxon>Eukaryota</taxon>
        <taxon>Fungi</taxon>
        <taxon>Dikarya</taxon>
        <taxon>Ascomycota</taxon>
        <taxon>Pezizomycotina</taxon>
        <taxon>Eurotiomycetes</taxon>
        <taxon>Chaetothyriomycetidae</taxon>
        <taxon>Chaetothyriales</taxon>
        <taxon>Herpotrichiellaceae</taxon>
        <taxon>Phialophora</taxon>
    </lineage>
</organism>
<evidence type="ECO:0000259" key="7">
    <source>
        <dbReference type="SMART" id="SM00479"/>
    </source>
</evidence>
<dbReference type="STRING" id="5601.A0A0D2G3U0"/>
<dbReference type="InterPro" id="IPR012337">
    <property type="entry name" value="RNaseH-like_sf"/>
</dbReference>
<dbReference type="Proteomes" id="UP000054266">
    <property type="component" value="Unassembled WGS sequence"/>
</dbReference>
<dbReference type="InterPro" id="IPR047021">
    <property type="entry name" value="REXO1/3/4-like"/>
</dbReference>
<accession>A0A0D2G3U0</accession>
<evidence type="ECO:0000256" key="1">
    <source>
        <dbReference type="ARBA" id="ARBA00022552"/>
    </source>
</evidence>
<dbReference type="GO" id="GO:0004527">
    <property type="term" value="F:exonuclease activity"/>
    <property type="evidence" value="ECO:0007669"/>
    <property type="project" value="UniProtKB-KW"/>
</dbReference>